<keyword evidence="1" id="KW-1133">Transmembrane helix</keyword>
<gene>
    <name evidence="2" type="ORF">RJN63_11475</name>
</gene>
<reference evidence="2" key="1">
    <citation type="submission" date="2023-02" db="EMBL/GenBank/DDBJ databases">
        <title>Description of Herbaspirillum huttiense subsp. nephrolepsisexaltata and Herbaspirillum huttiense subsp. lycopersicon.</title>
        <authorList>
            <person name="Poudel M."/>
            <person name="Sharma A."/>
            <person name="Goss E."/>
            <person name="Tapia J.H."/>
            <person name="Harmon C.M."/>
            <person name="Jones J.B."/>
        </authorList>
    </citation>
    <scope>NUCLEOTIDE SEQUENCE</scope>
    <source>
        <strain evidence="2">NC40101</strain>
    </source>
</reference>
<dbReference type="AlphaFoldDB" id="A0AAE4G8X6"/>
<organism evidence="2">
    <name type="scientific">Herbaspirillum huttiense subsp. nephrolepidis</name>
    <dbReference type="NCBI Taxonomy" id="3075126"/>
    <lineage>
        <taxon>Bacteria</taxon>
        <taxon>Pseudomonadati</taxon>
        <taxon>Pseudomonadota</taxon>
        <taxon>Betaproteobacteria</taxon>
        <taxon>Burkholderiales</taxon>
        <taxon>Oxalobacteraceae</taxon>
        <taxon>Herbaspirillum</taxon>
    </lineage>
</organism>
<evidence type="ECO:0000313" key="2">
    <source>
        <dbReference type="EMBL" id="MDT0337451.1"/>
    </source>
</evidence>
<feature type="transmembrane region" description="Helical" evidence="1">
    <location>
        <begin position="12"/>
        <end position="36"/>
    </location>
</feature>
<keyword evidence="1" id="KW-0812">Transmembrane</keyword>
<comment type="caution">
    <text evidence="2">The sequence shown here is derived from an EMBL/GenBank/DDBJ whole genome shotgun (WGS) entry which is preliminary data.</text>
</comment>
<accession>A0AAE4G8X6</accession>
<protein>
    <submittedName>
        <fullName evidence="2">Uncharacterized protein</fullName>
    </submittedName>
</protein>
<evidence type="ECO:0000256" key="1">
    <source>
        <dbReference type="SAM" id="Phobius"/>
    </source>
</evidence>
<keyword evidence="1" id="KW-0472">Membrane</keyword>
<sequence>MHQIQYAFAVFLRIFSVLVTGPAVVFFLIFGVSYHFSFEAAARDVYLAAEELVRDGRGAHAGYLAIRKCEDPDNTGTVIKPAVSCENPTLRYVRIEDLAAQSGQTLATAYWLLVALGFAANIAAFGPRRFFMMESEAQSEKGSRSHIGR</sequence>
<dbReference type="RefSeq" id="WP_284076918.1">
    <property type="nucleotide sequence ID" value="NZ_JAVLSM010000007.1"/>
</dbReference>
<name>A0AAE4G8X6_9BURK</name>
<dbReference type="EMBL" id="JAVRAA010000005">
    <property type="protein sequence ID" value="MDT0337451.1"/>
    <property type="molecule type" value="Genomic_DNA"/>
</dbReference>
<feature type="transmembrane region" description="Helical" evidence="1">
    <location>
        <begin position="108"/>
        <end position="126"/>
    </location>
</feature>
<proteinExistence type="predicted"/>